<evidence type="ECO:0000256" key="1">
    <source>
        <dbReference type="SAM" id="MobiDB-lite"/>
    </source>
</evidence>
<feature type="region of interest" description="Disordered" evidence="1">
    <location>
        <begin position="85"/>
        <end position="104"/>
    </location>
</feature>
<protein>
    <submittedName>
        <fullName evidence="2">Uncharacterized protein</fullName>
    </submittedName>
</protein>
<feature type="region of interest" description="Disordered" evidence="1">
    <location>
        <begin position="19"/>
        <end position="45"/>
    </location>
</feature>
<sequence>MVVEGVYIGVRDMRFVISPSISPKSDNESDSEMTSSRSDPYVTKAGSSLGQGPFLCAVYTAPRTMGPGCYCDTGNRTTFRRGNLSRVTGTSCKSPKGNWERACR</sequence>
<gene>
    <name evidence="2" type="ORF">KIL84_008677</name>
</gene>
<keyword evidence="3" id="KW-1185">Reference proteome</keyword>
<dbReference type="EMBL" id="JAHDVG010000479">
    <property type="protein sequence ID" value="KAH1174686.1"/>
    <property type="molecule type" value="Genomic_DNA"/>
</dbReference>
<name>A0A9D3X864_9SAUR</name>
<dbReference type="Proteomes" id="UP000827986">
    <property type="component" value="Unassembled WGS sequence"/>
</dbReference>
<comment type="caution">
    <text evidence="2">The sequence shown here is derived from an EMBL/GenBank/DDBJ whole genome shotgun (WGS) entry which is preliminary data.</text>
</comment>
<evidence type="ECO:0000313" key="3">
    <source>
        <dbReference type="Proteomes" id="UP000827986"/>
    </source>
</evidence>
<evidence type="ECO:0000313" key="2">
    <source>
        <dbReference type="EMBL" id="KAH1174686.1"/>
    </source>
</evidence>
<proteinExistence type="predicted"/>
<organism evidence="2 3">
    <name type="scientific">Mauremys mutica</name>
    <name type="common">yellowpond turtle</name>
    <dbReference type="NCBI Taxonomy" id="74926"/>
    <lineage>
        <taxon>Eukaryota</taxon>
        <taxon>Metazoa</taxon>
        <taxon>Chordata</taxon>
        <taxon>Craniata</taxon>
        <taxon>Vertebrata</taxon>
        <taxon>Euteleostomi</taxon>
        <taxon>Archelosauria</taxon>
        <taxon>Testudinata</taxon>
        <taxon>Testudines</taxon>
        <taxon>Cryptodira</taxon>
        <taxon>Durocryptodira</taxon>
        <taxon>Testudinoidea</taxon>
        <taxon>Geoemydidae</taxon>
        <taxon>Geoemydinae</taxon>
        <taxon>Mauremys</taxon>
    </lineage>
</organism>
<accession>A0A9D3X864</accession>
<reference evidence="2" key="1">
    <citation type="submission" date="2021-09" db="EMBL/GenBank/DDBJ databases">
        <title>The genome of Mauremys mutica provides insights into the evolution of semi-aquatic lifestyle.</title>
        <authorList>
            <person name="Gong S."/>
            <person name="Gao Y."/>
        </authorList>
    </citation>
    <scope>NUCLEOTIDE SEQUENCE</scope>
    <source>
        <strain evidence="2">MM-2020</strain>
        <tissue evidence="2">Muscle</tissue>
    </source>
</reference>
<dbReference type="AlphaFoldDB" id="A0A9D3X864"/>